<evidence type="ECO:0000313" key="2">
    <source>
        <dbReference type="Proteomes" id="UP001152888"/>
    </source>
</evidence>
<gene>
    <name evidence="1" type="ORF">ACAOBT_LOCUS12732</name>
</gene>
<organism evidence="1 2">
    <name type="scientific">Acanthoscelides obtectus</name>
    <name type="common">Bean weevil</name>
    <name type="synonym">Bruchus obtectus</name>
    <dbReference type="NCBI Taxonomy" id="200917"/>
    <lineage>
        <taxon>Eukaryota</taxon>
        <taxon>Metazoa</taxon>
        <taxon>Ecdysozoa</taxon>
        <taxon>Arthropoda</taxon>
        <taxon>Hexapoda</taxon>
        <taxon>Insecta</taxon>
        <taxon>Pterygota</taxon>
        <taxon>Neoptera</taxon>
        <taxon>Endopterygota</taxon>
        <taxon>Coleoptera</taxon>
        <taxon>Polyphaga</taxon>
        <taxon>Cucujiformia</taxon>
        <taxon>Chrysomeloidea</taxon>
        <taxon>Chrysomelidae</taxon>
        <taxon>Bruchinae</taxon>
        <taxon>Bruchini</taxon>
        <taxon>Acanthoscelides</taxon>
    </lineage>
</organism>
<proteinExistence type="predicted"/>
<comment type="caution">
    <text evidence="1">The sequence shown here is derived from an EMBL/GenBank/DDBJ whole genome shotgun (WGS) entry which is preliminary data.</text>
</comment>
<dbReference type="EMBL" id="CAKOFQ010006860">
    <property type="protein sequence ID" value="CAH1977569.1"/>
    <property type="molecule type" value="Genomic_DNA"/>
</dbReference>
<name>A0A9P0KKV0_ACAOB</name>
<dbReference type="Proteomes" id="UP001152888">
    <property type="component" value="Unassembled WGS sequence"/>
</dbReference>
<reference evidence="1" key="1">
    <citation type="submission" date="2022-03" db="EMBL/GenBank/DDBJ databases">
        <authorList>
            <person name="Sayadi A."/>
        </authorList>
    </citation>
    <scope>NUCLEOTIDE SEQUENCE</scope>
</reference>
<keyword evidence="2" id="KW-1185">Reference proteome</keyword>
<protein>
    <submittedName>
        <fullName evidence="1">Uncharacterized protein</fullName>
    </submittedName>
</protein>
<evidence type="ECO:0000313" key="1">
    <source>
        <dbReference type="EMBL" id="CAH1977569.1"/>
    </source>
</evidence>
<sequence>MFVHKCATLYAYKSYALLCRWTQKINSIPLSTFNAGVSHKMFVNKCAEHYFGGIVS</sequence>
<accession>A0A9P0KKV0</accession>
<dbReference type="AlphaFoldDB" id="A0A9P0KKV0"/>